<feature type="transmembrane region" description="Helical" evidence="5">
    <location>
        <begin position="122"/>
        <end position="140"/>
    </location>
</feature>
<dbReference type="InterPro" id="IPR007016">
    <property type="entry name" value="O-antigen_ligase-rel_domated"/>
</dbReference>
<feature type="domain" description="O-antigen ligase-related" evidence="6">
    <location>
        <begin position="252"/>
        <end position="388"/>
    </location>
</feature>
<feature type="transmembrane region" description="Helical" evidence="5">
    <location>
        <begin position="472"/>
        <end position="490"/>
    </location>
</feature>
<evidence type="ECO:0000313" key="7">
    <source>
        <dbReference type="EMBL" id="MQX53300.1"/>
    </source>
</evidence>
<keyword evidence="8" id="KW-1185">Reference proteome</keyword>
<name>A0A6N7LYZ4_9GAMM</name>
<evidence type="ECO:0000259" key="6">
    <source>
        <dbReference type="Pfam" id="PF04932"/>
    </source>
</evidence>
<dbReference type="GO" id="GO:0016020">
    <property type="term" value="C:membrane"/>
    <property type="evidence" value="ECO:0007669"/>
    <property type="project" value="UniProtKB-SubCell"/>
</dbReference>
<feature type="transmembrane region" description="Helical" evidence="5">
    <location>
        <begin position="442"/>
        <end position="460"/>
    </location>
</feature>
<dbReference type="AlphaFoldDB" id="A0A6N7LYZ4"/>
<keyword evidence="2 5" id="KW-0812">Transmembrane</keyword>
<protein>
    <recommendedName>
        <fullName evidence="6">O-antigen ligase-related domain-containing protein</fullName>
    </recommendedName>
</protein>
<evidence type="ECO:0000256" key="2">
    <source>
        <dbReference type="ARBA" id="ARBA00022692"/>
    </source>
</evidence>
<comment type="subcellular location">
    <subcellularLocation>
        <location evidence="1">Membrane</location>
        <topology evidence="1">Multi-pass membrane protein</topology>
    </subcellularLocation>
</comment>
<accession>A0A6N7LYZ4</accession>
<keyword evidence="4 5" id="KW-0472">Membrane</keyword>
<gene>
    <name evidence="7" type="ORF">GFN93_08565</name>
</gene>
<dbReference type="PANTHER" id="PTHR37422">
    <property type="entry name" value="TEICHURONIC ACID BIOSYNTHESIS PROTEIN TUAE"/>
    <property type="match status" value="1"/>
</dbReference>
<evidence type="ECO:0000256" key="4">
    <source>
        <dbReference type="ARBA" id="ARBA00023136"/>
    </source>
</evidence>
<feature type="transmembrane region" description="Helical" evidence="5">
    <location>
        <begin position="175"/>
        <end position="200"/>
    </location>
</feature>
<keyword evidence="3 5" id="KW-1133">Transmembrane helix</keyword>
<proteinExistence type="predicted"/>
<evidence type="ECO:0000256" key="1">
    <source>
        <dbReference type="ARBA" id="ARBA00004141"/>
    </source>
</evidence>
<dbReference type="InterPro" id="IPR051533">
    <property type="entry name" value="WaaL-like"/>
</dbReference>
<dbReference type="PANTHER" id="PTHR37422:SF13">
    <property type="entry name" value="LIPOPOLYSACCHARIDE BIOSYNTHESIS PROTEIN PA4999-RELATED"/>
    <property type="match status" value="1"/>
</dbReference>
<dbReference type="Pfam" id="PF04932">
    <property type="entry name" value="Wzy_C"/>
    <property type="match status" value="1"/>
</dbReference>
<evidence type="ECO:0000313" key="8">
    <source>
        <dbReference type="Proteomes" id="UP000469421"/>
    </source>
</evidence>
<feature type="transmembrane region" description="Helical" evidence="5">
    <location>
        <begin position="92"/>
        <end position="110"/>
    </location>
</feature>
<dbReference type="EMBL" id="WIRE01000001">
    <property type="protein sequence ID" value="MQX53300.1"/>
    <property type="molecule type" value="Genomic_DNA"/>
</dbReference>
<feature type="transmembrane region" description="Helical" evidence="5">
    <location>
        <begin position="146"/>
        <end position="168"/>
    </location>
</feature>
<feature type="transmembrane region" description="Helical" evidence="5">
    <location>
        <begin position="291"/>
        <end position="311"/>
    </location>
</feature>
<reference evidence="7 8" key="1">
    <citation type="submission" date="2019-10" db="EMBL/GenBank/DDBJ databases">
        <title>Alcanivorax sp.PA15-N-34 draft genome sequence.</title>
        <authorList>
            <person name="Liao X."/>
            <person name="Shao Z."/>
        </authorList>
    </citation>
    <scope>NUCLEOTIDE SEQUENCE [LARGE SCALE GENOMIC DNA]</scope>
    <source>
        <strain evidence="7 8">PA15-N-34</strain>
    </source>
</reference>
<feature type="transmembrane region" description="Helical" evidence="5">
    <location>
        <begin position="379"/>
        <end position="401"/>
    </location>
</feature>
<feature type="transmembrane region" description="Helical" evidence="5">
    <location>
        <begin position="55"/>
        <end position="76"/>
    </location>
</feature>
<evidence type="ECO:0000256" key="3">
    <source>
        <dbReference type="ARBA" id="ARBA00022989"/>
    </source>
</evidence>
<sequence length="526" mass="58642">MIKLLQQQTRCLLSTNSPAVAERPKTFGRTKSLLLLSKLVNLRTHPILLEAIRPLIVRHGLFATIVGLLLTTLIIAPTQDIFRSLTWMDQQRIFQILSLLLSAIGLFIIGRSAPLPPIDKKLERILIILLLLGVLSSLTASSGEWAFIELALWVGLWGLMQFSALSCLREPKVMILYHVSAVIVAGLLLVNFFLSLMSAFVSGKDLIAKDLLSGFENLRWLGQFQALSIPMIGGTWMITQKPLWRRLIYVLLVFWWTTIWVGESRGAWLALTAALGFSLVLRLGPRQYYQVLGSSAILGLIIYVGLFHWLAPWLGMNNDARTLENLASSSSLRGEMWLATLTHIPDHPWLGWGGMAFAGSESFISGHPHNAFLQIAYEWGLPALACILAVIVAASSKLWPIIRQLRFEYPEQLLTLSTLQSLAVMLAHSMVSGVIVMPYTQVWLALMAGAAWSIAAKSASLPRSISRIPMTLATYLMVLIASTWLVNVAIRDYPRLTHFEEREGYGHDAPRFWLRGGIKLTTDESP</sequence>
<comment type="caution">
    <text evidence="7">The sequence shown here is derived from an EMBL/GenBank/DDBJ whole genome shotgun (WGS) entry which is preliminary data.</text>
</comment>
<evidence type="ECO:0000256" key="5">
    <source>
        <dbReference type="SAM" id="Phobius"/>
    </source>
</evidence>
<organism evidence="7 8">
    <name type="scientific">Alcanivorax sediminis</name>
    <dbReference type="NCBI Taxonomy" id="2663008"/>
    <lineage>
        <taxon>Bacteria</taxon>
        <taxon>Pseudomonadati</taxon>
        <taxon>Pseudomonadota</taxon>
        <taxon>Gammaproteobacteria</taxon>
        <taxon>Oceanospirillales</taxon>
        <taxon>Alcanivoracaceae</taxon>
        <taxon>Alcanivorax</taxon>
    </lineage>
</organism>
<feature type="transmembrane region" description="Helical" evidence="5">
    <location>
        <begin position="243"/>
        <end position="261"/>
    </location>
</feature>
<feature type="transmembrane region" description="Helical" evidence="5">
    <location>
        <begin position="220"/>
        <end position="238"/>
    </location>
</feature>
<feature type="transmembrane region" description="Helical" evidence="5">
    <location>
        <begin position="267"/>
        <end position="284"/>
    </location>
</feature>
<dbReference type="Proteomes" id="UP000469421">
    <property type="component" value="Unassembled WGS sequence"/>
</dbReference>